<dbReference type="GO" id="GO:1990904">
    <property type="term" value="C:ribonucleoprotein complex"/>
    <property type="evidence" value="ECO:0007669"/>
    <property type="project" value="UniProtKB-KW"/>
</dbReference>
<evidence type="ECO:0000256" key="4">
    <source>
        <dbReference type="ARBA" id="ARBA00023187"/>
    </source>
</evidence>
<reference evidence="7 8" key="1">
    <citation type="submission" date="2024-01" db="EMBL/GenBank/DDBJ databases">
        <authorList>
            <consortium name="Genoscope - CEA"/>
            <person name="William W."/>
        </authorList>
    </citation>
    <scope>NUCLEOTIDE SEQUENCE [LARGE SCALE GENOMIC DNA]</scope>
    <source>
        <strain evidence="7 8">29B2s-10</strain>
    </source>
</reference>
<dbReference type="Proteomes" id="UP001497600">
    <property type="component" value="Chromosome B"/>
</dbReference>
<feature type="region of interest" description="Disordered" evidence="6">
    <location>
        <begin position="614"/>
        <end position="638"/>
    </location>
</feature>
<name>A0ABP0E6S8_9ASCO</name>
<keyword evidence="4" id="KW-0508">mRNA splicing</keyword>
<keyword evidence="7" id="KW-0687">Ribonucleoprotein</keyword>
<dbReference type="InterPro" id="IPR005011">
    <property type="entry name" value="SNU66/SART1"/>
</dbReference>
<evidence type="ECO:0000256" key="1">
    <source>
        <dbReference type="ARBA" id="ARBA00004123"/>
    </source>
</evidence>
<dbReference type="Pfam" id="PF03343">
    <property type="entry name" value="SART-1"/>
    <property type="match status" value="1"/>
</dbReference>
<feature type="region of interest" description="Disordered" evidence="6">
    <location>
        <begin position="70"/>
        <end position="172"/>
    </location>
</feature>
<keyword evidence="5" id="KW-0539">Nucleus</keyword>
<feature type="compositionally biased region" description="Basic residues" evidence="6">
    <location>
        <begin position="302"/>
        <end position="314"/>
    </location>
</feature>
<evidence type="ECO:0000313" key="8">
    <source>
        <dbReference type="Proteomes" id="UP001497600"/>
    </source>
</evidence>
<evidence type="ECO:0000256" key="3">
    <source>
        <dbReference type="ARBA" id="ARBA00022664"/>
    </source>
</evidence>
<comment type="similarity">
    <text evidence="2">Belongs to the SNU66/SART1 family.</text>
</comment>
<gene>
    <name evidence="7" type="primary">SNU66</name>
    <name evidence="7" type="ORF">CAAN4_B00430</name>
</gene>
<organism evidence="7 8">
    <name type="scientific">[Candida] anglica</name>
    <dbReference type="NCBI Taxonomy" id="148631"/>
    <lineage>
        <taxon>Eukaryota</taxon>
        <taxon>Fungi</taxon>
        <taxon>Dikarya</taxon>
        <taxon>Ascomycota</taxon>
        <taxon>Saccharomycotina</taxon>
        <taxon>Pichiomycetes</taxon>
        <taxon>Debaryomycetaceae</taxon>
        <taxon>Kurtzmaniella</taxon>
    </lineage>
</organism>
<feature type="compositionally biased region" description="Basic and acidic residues" evidence="6">
    <location>
        <begin position="142"/>
        <end position="159"/>
    </location>
</feature>
<evidence type="ECO:0000256" key="6">
    <source>
        <dbReference type="SAM" id="MobiDB-lite"/>
    </source>
</evidence>
<feature type="compositionally biased region" description="Polar residues" evidence="6">
    <location>
        <begin position="628"/>
        <end position="638"/>
    </location>
</feature>
<comment type="subcellular location">
    <subcellularLocation>
        <location evidence="1">Nucleus</location>
    </subcellularLocation>
</comment>
<feature type="region of interest" description="Disordered" evidence="6">
    <location>
        <begin position="435"/>
        <end position="454"/>
    </location>
</feature>
<protein>
    <submittedName>
        <fullName evidence="7">66 kDa U4/U6.U5 small nuclear ribonucleoprotein component</fullName>
    </submittedName>
</protein>
<dbReference type="PANTHER" id="PTHR14152">
    <property type="entry name" value="SQUAMOUS CELL CARCINOMA ANTIGEN RECOGNISED BY CYTOTOXIC T LYMPHOCYTES"/>
    <property type="match status" value="1"/>
</dbReference>
<sequence>MAEEISLSIAETNKLRAQLGLKLLPETEPEPQIQQEVQPKVQSVVQSSTELSIEETNRLRLSLGLKPITVEKPVNQTPQTEVSKPKEETKVDGTSSNDRIRQRIQDAKTKATKRRKIIDLENSLQDDSESTDDWLNKLGSKKKTDGKVRRKVEPSHQENELEELSIGHNVNELSKLSNDDILTFDDSNILADDDNGKLTNEKLSKESRLKQELKNKTKIENMKHFGRHYKIEDEVEEDQDVQDLNTDSVVLGIGGTVSLAKNKVEPIANDTDKVRSKSLAISDLFGEDDELNTTDIVPSKPKSTKMKKLKKKTGNSRTKSVDVIPNGQMEAVNLEMDGVDTFEDDSELQAILQSKRKIKQRESRRNISPDQVAKEISMFQRLEEESKIDRDARLASAEEGSVVFDDTTDFLSSLSAPILKEPTVPVELEQIKEDVTEKQEALDSVTSNDKKSEEIDLEKKVEPILEQPSEVFNKGLASTLKFLQSQSIISKPTTESSLRAREYREAQREAELLKLKISIEERLLREELASDKQYMNTPKVEREELFGQYLDQRLKEKQIIQPNTHSRVNNKDKNKLKSYNPDVKLTYRDDQGNVLNTKEAYKVLSHKFHGVMPSAAQASKKAKKLESNKSQTGREFIP</sequence>
<proteinExistence type="inferred from homology"/>
<keyword evidence="8" id="KW-1185">Reference proteome</keyword>
<evidence type="ECO:0000256" key="5">
    <source>
        <dbReference type="ARBA" id="ARBA00023242"/>
    </source>
</evidence>
<feature type="region of interest" description="Disordered" evidence="6">
    <location>
        <begin position="293"/>
        <end position="321"/>
    </location>
</feature>
<dbReference type="EMBL" id="OZ004254">
    <property type="protein sequence ID" value="CAK7895469.1"/>
    <property type="molecule type" value="Genomic_DNA"/>
</dbReference>
<dbReference type="InterPro" id="IPR045347">
    <property type="entry name" value="HIND"/>
</dbReference>
<evidence type="ECO:0000313" key="7">
    <source>
        <dbReference type="EMBL" id="CAK7895469.1"/>
    </source>
</evidence>
<accession>A0ABP0E6S8</accession>
<dbReference type="Pfam" id="PF19252">
    <property type="entry name" value="HIND"/>
    <property type="match status" value="2"/>
</dbReference>
<dbReference type="PANTHER" id="PTHR14152:SF5">
    <property type="entry name" value="U4_U6.U5 TRI-SNRNP-ASSOCIATED PROTEIN 1"/>
    <property type="match status" value="1"/>
</dbReference>
<evidence type="ECO:0000256" key="2">
    <source>
        <dbReference type="ARBA" id="ARBA00006076"/>
    </source>
</evidence>
<feature type="compositionally biased region" description="Basic and acidic residues" evidence="6">
    <location>
        <begin position="98"/>
        <end position="109"/>
    </location>
</feature>
<keyword evidence="3" id="KW-0507">mRNA processing</keyword>